<dbReference type="InterPro" id="IPR013320">
    <property type="entry name" value="ConA-like_dom_sf"/>
</dbReference>
<dbReference type="Pfam" id="PF18962">
    <property type="entry name" value="Por_Secre_tail"/>
    <property type="match status" value="1"/>
</dbReference>
<evidence type="ECO:0000313" key="4">
    <source>
        <dbReference type="Proteomes" id="UP000651085"/>
    </source>
</evidence>
<comment type="caution">
    <text evidence="3">The sequence shown here is derived from an EMBL/GenBank/DDBJ whole genome shotgun (WGS) entry which is preliminary data.</text>
</comment>
<dbReference type="GO" id="GO:0004553">
    <property type="term" value="F:hydrolase activity, hydrolyzing O-glycosyl compounds"/>
    <property type="evidence" value="ECO:0007669"/>
    <property type="project" value="UniProtKB-ARBA"/>
</dbReference>
<name>A0A926F330_9BACT</name>
<dbReference type="RefSeq" id="WP_262433327.1">
    <property type="nucleotide sequence ID" value="NZ_JACRTF010000001.1"/>
</dbReference>
<keyword evidence="1" id="KW-0812">Transmembrane</keyword>
<sequence>MRTKRMKTKQTVLYKILFMMGCLLLPEFVLANVAFDANKHIRLYGAGSDHKGKTLTVDPVTSNSIEWKLMNSDVYGYYDCMRNFKIYFREAGSNKDYLYVCNGGAHSTKDLYIEDQYKDVEISGYAERVGGATKSSDFRKNPGFGDLENTSYQYWSTLRWYLPADAPGKTYDVRVDYCWDRDCVGRCYRDGSIYYTITVKPFSTGITVSPEWKDGTFLNVDIKNGRTDGYVTGKTEVSVQYSNAKTDIKQFSGAASNVYSLQMLPNENVTLNTKVTFEREGNRYKMYQTLTDTRSVSGYELSPLKAYYDRCAGYIVLSWSASDKFPATKDTYIAVYRSNNKDFTSPVCITANGTERFSTGAFMDTEKMYASTDIGKTYYYRLYHNIGTKNGTADCEHDPYSEVEWTIRNPESDVPMVHVDSIKVKEGEGMGKFFLSWQKTLCSNEKLSLIRKNLQTNKSTVISLSADATSYTDEAPTCDLYTYCLEVEVIHPKSVVFRSRETEPVVATTSIQFAEPFQTSQGIYPDKVTTRWKIKALPADGTTFTILRREAGSSDNYQIIESGIKGMENVMMYEDRGANAGAYYEYALQAVFDCGGTRVTAALEQDVIGFVQPLATITGRVNFGTGDAVKDVSCMMYVKDAISKTMGWRSLLFSNYLTDGQTDGQKDASYATVCFKTRHPSVESGNEMTWQAWIAPIAKNWADDKRSVIYNQAGEYTLWMDGEKLCFGKGDDMTTPLLTADLQTSVSVSGLQYNHISLVVAADSLRFYLNGEQVASVKNESYDFGYIEEGIATLGNLQAEKALRSYGFLGWIDEVRLWNIALTQGEIMRDYGRTLSGKEAGLCAYWRMDEDLESDFYDSSYENANKYNENQGTLHNVTRSDVTPTENQFWLRGITDEKGNYQVCGIPYEGQGTTYSIVPVKGVHVFTPSERTVFIGANDATVINNVDFTDKSSFKVEGYVMYRDSSYLASTDLFPVEGVNIFIDGQSVMHEGGLAATDAQGHFSIDVPIGNHTISVKKDGHVFEKEGYYPAKGVTENYQADMTMPLRFYDVTRASLAGRIAGGKTESGRDVGFGESTNNVGHTEIYLYPEKKGYPLPGFIGGESVVYFGHRDKAASRITRYSDYYLIETDTLSGEFLSYLIPEKFTARPKVQGIEGLAENYFGDPQVALDLSKVTQYAPVQYWEDSVSVDGKRMLASDSLKCNVIQKFTHYEMPQIAVIDLGAKEGAFGDSIRFVSEKDSLYFYRMVEKSEEDSESVYKELEYTFHAPVFRTGQTYNFRIMANEVYTNMHNPSLETEVLVEGATLTIHNNLGLVEANADGSTVKGDALEIPLDSLPDGIYTFIAGFPNINRNASKAEDSYKLDFNLSLKTADGTVFNWRDEQEPLEAYVLGSLPKPGANFVTKGPDAVTAVLRDPPGSGSFATYTRNDATSVTFDISLTGGGGGGFGTDLEVGVKSNSSFGTGFLNTIAKIGETAKKNIKSEFVSDTSNGATLTTTKTATSTISTGSDDAHVGANGDLYIGYSSNINIAESNSINLFAIEQLEKGNSIGIEQNGWTIGRKEQDAMGIEFDTEFIYSQKQLLGEVIPDLREKRNRLLIAETDTVSFTNTGLYPLCVTPLKGDDPQFGEEGTYKWFNGSKVVAYIDSIGYYNGMIENWYLAIEDNEREKVEAIEGKKGITPKNISFDSGSTISRTTSKYHSSAYHGSTSFEYTFKVNITMIKEADVDAAYKSSKEKTMSLKVNPEFSASYDSSNTSTYQFTLKENNAFSYFSTDLYGFDDAVESEEKERKLKYSPVFFLRGGQSACPWEKPEHTMFYQPEKKHLLSSGTLQVEKPTISIKNADNTDVTNGEPVLLNVQLGNASEANLTRVYTLTLDSESKTYGADITLDGNPLNGGIDITVPAGQTITKQVKFSPNRIDSLHYENIGLIFHSPCQYFGKKSADGVASGEIFDEAFFSIHYRQSCSPLRMTSPRNNDVLNTSTGDKLTVRVDNYDLTYKNFKKIAVQTRLEGSNDWTTHAVYCIDEATLADETAQNKYLIEEKEFSYTIDMHDMMDGRYEVRVSSVCMASGIPVENTSDVVTIVKDMTTPKIISFEPSGGILTPDKQIVVTFNEPINQGELRPANVRLTGVLNGTKVANNCGLEFDGESSMAYTTDTLNLEDKDFTIELWLQRTAGNEEDVIITDTRLPFRIGYTVDDKLRIVSGGEIYVSETSIVPPTDSQGTPAWQHMAVSCRNNGGNFLLSAFVSYDQTNLTVFDNLPITPSSGRSRIYLAKLPEETKGFKGRMRDFRIWSKVRIAADVYASQSVLLSGKEPGLNNYWLMDEMSGDVVQDKASSRHLQLECGRFVDPVGKSVRVLSTDDHPLAYACSTKGVFTPEDNFTIEFFFSADPSQQEQEPALFSAGKGDGTDVGTDNNRAGALSVRINKDEGLLLYSNGLKYRIDEDTDYFDGQWHHFALSVDRYGYANVLLDGVLRYHILGSEFGGMNNPYISLGSLCWVEALNSLHSSSKLNGRFDELRVWKGCRSAQLIKEFMHVKLSGDESGLDLYFPFERYDMDNQGRIVATNQSQDAEAQPKDVINYVVGKQVYIDPVYADVAPLIRDTRSVQEVNSEFIASDKQLVIVPTVDNKYIEKRNLTVSLHGIKDIYGNLMSGTQSWNVFVLNSRMGWMEKEVSLKKRLYEPQTVKLEIVNLSSSSQLFEMEGVPWWLTMDTDNGILDPLTKKIITCTIDPQLAIGTYNETIYLTNTENGMAEILKLNVKVYAEGPNWKVDPSLSKKTSMNILGDLRIDGELSIDPEDSIAAFQDGICISVAAPRPIGKNRNDYLVFMNLYTKDEIRQSPIVFKVWDASTGTVFSNVTPDNLSFVADGILGTASEPVHFVTHEEREQVITLNKGWTWTSLAVDPVDKRVGALFSYKDIEVLKGQDGQSLSDLGAESMTDPDYELAIEKMYKIKTEKDKELTISGRKIVPAEHPIQLRISNKLGYGWNWIGYTAVAPLSPQEAFAGADVREGEMVKGQEGFAVYYSELGWIGTLEVLQPGNGYLFKATKERTFYYPTTILNRIKSQATVHGKNLRNTHWKVDMYGYPNTMSMIAVVPELVPAAQDEIGVFVGDECRGVGVLREVEDKGSVFVIYIYGDLNGDKLTFRYFDSKEEKEIALEQTLSFVSDEMVGSFESPYILTVKDPMSIPDITSGIRIYPVPTKRYLKIHLEGTELKRLRLFDLNGQVLMHTDKLVDGQIDLIGLPEGHYLLELVTDNGRVIRRIIKK</sequence>
<organism evidence="3 4">
    <name type="scientific">Jilunia laotingensis</name>
    <dbReference type="NCBI Taxonomy" id="2763675"/>
    <lineage>
        <taxon>Bacteria</taxon>
        <taxon>Pseudomonadati</taxon>
        <taxon>Bacteroidota</taxon>
        <taxon>Bacteroidia</taxon>
        <taxon>Bacteroidales</taxon>
        <taxon>Bacteroidaceae</taxon>
        <taxon>Jilunia</taxon>
    </lineage>
</organism>
<gene>
    <name evidence="3" type="ORF">H8744_02405</name>
</gene>
<evidence type="ECO:0000256" key="1">
    <source>
        <dbReference type="SAM" id="Phobius"/>
    </source>
</evidence>
<dbReference type="InterPro" id="IPR008969">
    <property type="entry name" value="CarboxyPept-like_regulatory"/>
</dbReference>
<dbReference type="Gene3D" id="2.60.120.200">
    <property type="match status" value="3"/>
</dbReference>
<evidence type="ECO:0000259" key="2">
    <source>
        <dbReference type="Pfam" id="PF18962"/>
    </source>
</evidence>
<dbReference type="SUPFAM" id="SSF49899">
    <property type="entry name" value="Concanavalin A-like lectins/glucanases"/>
    <property type="match status" value="3"/>
</dbReference>
<dbReference type="SUPFAM" id="SSF49464">
    <property type="entry name" value="Carboxypeptidase regulatory domain-like"/>
    <property type="match status" value="1"/>
</dbReference>
<dbReference type="NCBIfam" id="TIGR04183">
    <property type="entry name" value="Por_Secre_tail"/>
    <property type="match status" value="1"/>
</dbReference>
<keyword evidence="1" id="KW-0472">Membrane</keyword>
<dbReference type="Proteomes" id="UP000651085">
    <property type="component" value="Unassembled WGS sequence"/>
</dbReference>
<dbReference type="Pfam" id="PF13385">
    <property type="entry name" value="Laminin_G_3"/>
    <property type="match status" value="3"/>
</dbReference>
<keyword evidence="1" id="KW-1133">Transmembrane helix</keyword>
<dbReference type="EMBL" id="JACRTF010000001">
    <property type="protein sequence ID" value="MBC8592112.1"/>
    <property type="molecule type" value="Genomic_DNA"/>
</dbReference>
<reference evidence="3" key="1">
    <citation type="submission" date="2020-08" db="EMBL/GenBank/DDBJ databases">
        <title>Genome public.</title>
        <authorList>
            <person name="Liu C."/>
            <person name="Sun Q."/>
        </authorList>
    </citation>
    <scope>NUCLEOTIDE SEQUENCE</scope>
    <source>
        <strain evidence="3">N12</strain>
    </source>
</reference>
<dbReference type="GO" id="GO:0005975">
    <property type="term" value="P:carbohydrate metabolic process"/>
    <property type="evidence" value="ECO:0007669"/>
    <property type="project" value="UniProtKB-ARBA"/>
</dbReference>
<proteinExistence type="predicted"/>
<evidence type="ECO:0000313" key="3">
    <source>
        <dbReference type="EMBL" id="MBC8592112.1"/>
    </source>
</evidence>
<protein>
    <submittedName>
        <fullName evidence="3">T9SS type A sorting domain-containing protein</fullName>
    </submittedName>
</protein>
<dbReference type="InterPro" id="IPR026444">
    <property type="entry name" value="Secre_tail"/>
</dbReference>
<accession>A0A926F330</accession>
<keyword evidence="4" id="KW-1185">Reference proteome</keyword>
<feature type="transmembrane region" description="Helical" evidence="1">
    <location>
        <begin position="12"/>
        <end position="35"/>
    </location>
</feature>
<feature type="domain" description="Secretion system C-terminal sorting" evidence="2">
    <location>
        <begin position="3193"/>
        <end position="3261"/>
    </location>
</feature>